<comment type="caution">
    <text evidence="1">The sequence shown here is derived from an EMBL/GenBank/DDBJ whole genome shotgun (WGS) entry which is preliminary data.</text>
</comment>
<reference evidence="1 2" key="1">
    <citation type="submission" date="2016-03" db="EMBL/GenBank/DDBJ databases">
        <title>EvidentialGene: Evidence-directed Construction of Genes on Genomes.</title>
        <authorList>
            <person name="Gilbert D.G."/>
            <person name="Choi J.-H."/>
            <person name="Mockaitis K."/>
            <person name="Colbourne J."/>
            <person name="Pfrender M."/>
        </authorList>
    </citation>
    <scope>NUCLEOTIDE SEQUENCE [LARGE SCALE GENOMIC DNA]</scope>
    <source>
        <strain evidence="1 2">Xinb3</strain>
        <tissue evidence="1">Complete organism</tissue>
    </source>
</reference>
<dbReference type="OrthoDB" id="6375181at2759"/>
<protein>
    <submittedName>
        <fullName evidence="1">Uncharacterized protein</fullName>
    </submittedName>
</protein>
<dbReference type="Pfam" id="PF03564">
    <property type="entry name" value="DUF1759"/>
    <property type="match status" value="1"/>
</dbReference>
<feature type="non-terminal residue" evidence="1">
    <location>
        <position position="1"/>
    </location>
</feature>
<dbReference type="InterPro" id="IPR005312">
    <property type="entry name" value="DUF1759"/>
</dbReference>
<organism evidence="1 2">
    <name type="scientific">Daphnia magna</name>
    <dbReference type="NCBI Taxonomy" id="35525"/>
    <lineage>
        <taxon>Eukaryota</taxon>
        <taxon>Metazoa</taxon>
        <taxon>Ecdysozoa</taxon>
        <taxon>Arthropoda</taxon>
        <taxon>Crustacea</taxon>
        <taxon>Branchiopoda</taxon>
        <taxon>Diplostraca</taxon>
        <taxon>Cladocera</taxon>
        <taxon>Anomopoda</taxon>
        <taxon>Daphniidae</taxon>
        <taxon>Daphnia</taxon>
    </lineage>
</organism>
<accession>A0A164DKB4</accession>
<keyword evidence="2" id="KW-1185">Reference proteome</keyword>
<dbReference type="EMBL" id="LRGB01026923">
    <property type="protein sequence ID" value="KZR95871.1"/>
    <property type="molecule type" value="Genomic_DNA"/>
</dbReference>
<gene>
    <name evidence="1" type="ORF">APZ42_010107</name>
</gene>
<evidence type="ECO:0000313" key="1">
    <source>
        <dbReference type="EMBL" id="KZR95871.1"/>
    </source>
</evidence>
<evidence type="ECO:0000313" key="2">
    <source>
        <dbReference type="Proteomes" id="UP000076858"/>
    </source>
</evidence>
<name>A0A164DKB4_9CRUS</name>
<proteinExistence type="predicted"/>
<feature type="non-terminal residue" evidence="1">
    <location>
        <position position="98"/>
    </location>
</feature>
<sequence length="98" mass="10862">LKEALKGEASSVIEGLPLTSVNYDVAVELLLQHYGSTDIIIQENFRQLHNLAAVSSGNHQALKQFLLESEVRIRSLETLGVPYDSYATPFVSLFVDRS</sequence>
<dbReference type="Proteomes" id="UP000076858">
    <property type="component" value="Unassembled WGS sequence"/>
</dbReference>
<dbReference type="AlphaFoldDB" id="A0A164DKB4"/>